<feature type="transmembrane region" description="Helical" evidence="6">
    <location>
        <begin position="21"/>
        <end position="49"/>
    </location>
</feature>
<dbReference type="AlphaFoldDB" id="A0A1D8TZG4"/>
<evidence type="ECO:0000256" key="6">
    <source>
        <dbReference type="SAM" id="Phobius"/>
    </source>
</evidence>
<evidence type="ECO:0000256" key="5">
    <source>
        <dbReference type="ARBA" id="ARBA00023136"/>
    </source>
</evidence>
<dbReference type="PANTHER" id="PTHR33529:SF6">
    <property type="entry name" value="YJGP_YJGQ FAMILY PERMEASE"/>
    <property type="match status" value="1"/>
</dbReference>
<dbReference type="GO" id="GO:0043190">
    <property type="term" value="C:ATP-binding cassette (ABC) transporter complex"/>
    <property type="evidence" value="ECO:0007669"/>
    <property type="project" value="TreeGrafter"/>
</dbReference>
<evidence type="ECO:0000313" key="8">
    <source>
        <dbReference type="Proteomes" id="UP000177870"/>
    </source>
</evidence>
<evidence type="ECO:0000313" key="7">
    <source>
        <dbReference type="EMBL" id="AOX02826.1"/>
    </source>
</evidence>
<dbReference type="InterPro" id="IPR005495">
    <property type="entry name" value="LptG/LptF_permease"/>
</dbReference>
<evidence type="ECO:0000256" key="1">
    <source>
        <dbReference type="ARBA" id="ARBA00004651"/>
    </source>
</evidence>
<feature type="transmembrane region" description="Helical" evidence="6">
    <location>
        <begin position="336"/>
        <end position="359"/>
    </location>
</feature>
<keyword evidence="3 6" id="KW-0812">Transmembrane</keyword>
<dbReference type="GO" id="GO:0015920">
    <property type="term" value="P:lipopolysaccharide transport"/>
    <property type="evidence" value="ECO:0007669"/>
    <property type="project" value="TreeGrafter"/>
</dbReference>
<comment type="subcellular location">
    <subcellularLocation>
        <location evidence="1">Cell membrane</location>
        <topology evidence="1">Multi-pass membrane protein</topology>
    </subcellularLocation>
</comment>
<gene>
    <name evidence="7" type="ORF">BJP34_28325</name>
</gene>
<dbReference type="EMBL" id="CP017599">
    <property type="protein sequence ID" value="AOX02826.1"/>
    <property type="molecule type" value="Genomic_DNA"/>
</dbReference>
<feature type="transmembrane region" description="Helical" evidence="6">
    <location>
        <begin position="112"/>
        <end position="133"/>
    </location>
</feature>
<feature type="transmembrane region" description="Helical" evidence="6">
    <location>
        <begin position="365"/>
        <end position="384"/>
    </location>
</feature>
<protein>
    <submittedName>
        <fullName evidence="7">Permease</fullName>
    </submittedName>
</protein>
<feature type="transmembrane region" description="Helical" evidence="6">
    <location>
        <begin position="307"/>
        <end position="324"/>
    </location>
</feature>
<name>A0A1D8TZG4_9CYAN</name>
<dbReference type="Pfam" id="PF03739">
    <property type="entry name" value="LptF_LptG"/>
    <property type="match status" value="1"/>
</dbReference>
<reference evidence="8" key="1">
    <citation type="submission" date="2016-10" db="EMBL/GenBank/DDBJ databases">
        <title>Comparative genomics uncovers the prolific and rare metabolic potential of the cyanobacterial genus Moorea.</title>
        <authorList>
            <person name="Leao T."/>
            <person name="Castelao G."/>
            <person name="Korobeynikov A."/>
            <person name="Monroe E.A."/>
            <person name="Podell S."/>
            <person name="Glukhov E."/>
            <person name="Allen E."/>
            <person name="Gerwick W.H."/>
            <person name="Gerwick L."/>
        </authorList>
    </citation>
    <scope>NUCLEOTIDE SEQUENCE [LARGE SCALE GENOMIC DNA]</scope>
    <source>
        <strain evidence="8">PAL-8-15-08-1</strain>
    </source>
</reference>
<keyword evidence="5 6" id="KW-0472">Membrane</keyword>
<feature type="transmembrane region" description="Helical" evidence="6">
    <location>
        <begin position="69"/>
        <end position="91"/>
    </location>
</feature>
<evidence type="ECO:0000256" key="4">
    <source>
        <dbReference type="ARBA" id="ARBA00022989"/>
    </source>
</evidence>
<evidence type="ECO:0000256" key="3">
    <source>
        <dbReference type="ARBA" id="ARBA00022692"/>
    </source>
</evidence>
<accession>A0A1D8TZG4</accession>
<dbReference type="RefSeq" id="WP_008182489.1">
    <property type="nucleotide sequence ID" value="NZ_CP017599.1"/>
</dbReference>
<keyword evidence="2" id="KW-1003">Cell membrane</keyword>
<dbReference type="Proteomes" id="UP000177870">
    <property type="component" value="Chromosome"/>
</dbReference>
<dbReference type="PANTHER" id="PTHR33529">
    <property type="entry name" value="SLR0882 PROTEIN-RELATED"/>
    <property type="match status" value="1"/>
</dbReference>
<organism evidence="7 8">
    <name type="scientific">Moorena producens PAL-8-15-08-1</name>
    <dbReference type="NCBI Taxonomy" id="1458985"/>
    <lineage>
        <taxon>Bacteria</taxon>
        <taxon>Bacillati</taxon>
        <taxon>Cyanobacteriota</taxon>
        <taxon>Cyanophyceae</taxon>
        <taxon>Coleofasciculales</taxon>
        <taxon>Coleofasciculaceae</taxon>
        <taxon>Moorena</taxon>
    </lineage>
</organism>
<proteinExistence type="predicted"/>
<keyword evidence="4 6" id="KW-1133">Transmembrane helix</keyword>
<dbReference type="STRING" id="1458985.BJP34_28325"/>
<dbReference type="KEGG" id="mpro:BJP34_28325"/>
<evidence type="ECO:0000256" key="2">
    <source>
        <dbReference type="ARBA" id="ARBA00022475"/>
    </source>
</evidence>
<sequence length="388" mass="43434">MKFGKSKSIIALMPGLSVMDRYIVFELIPPLLFGIGAFSSLGVAIGTLFELVRKVTEAGLPLGIALQVLLLQIPQFISYALPMSMLLAALMAYSRLSSDSELIAMRSFGVSIYRLVIPAVVVSLLVTSLTFVFNELVVPAANYQSKITLDKALKKERPSFQERNIFYPEYQKVKLPNGKKVNKIKRWFYAEQFDGKQMRGLTILDFSQTGLEQIVTSESAVWNPTENLWDFLDGTIYIISPDASYRNILRFQKQKLQLPRTPLDLAKKNRDYGEMNIAQSLERLEVLRHSGNAKKIRKLRIRIQQKISFPFVCLVFGLVGASLGTRPQRTGKATSFGISVLVIFSYYLLGFITNALGLVNIFSPLMAAWLPNLFGLGAGGLLLYRAAR</sequence>